<reference evidence="2" key="2">
    <citation type="submission" date="2016-05" db="EMBL/GenBank/DDBJ databases">
        <title>Comparative analysis highlights variable genome content of wheat rusts and divergence of the mating loci.</title>
        <authorList>
            <person name="Cuomo C.A."/>
            <person name="Bakkeren G."/>
            <person name="Szabo L."/>
            <person name="Khalil H."/>
            <person name="Joly D."/>
            <person name="Goldberg J."/>
            <person name="Young S."/>
            <person name="Zeng Q."/>
            <person name="Fellers J."/>
        </authorList>
    </citation>
    <scope>NUCLEOTIDE SEQUENCE [LARGE SCALE GENOMIC DNA]</scope>
    <source>
        <strain evidence="2">1-1 BBBD Race 1</strain>
    </source>
</reference>
<evidence type="ECO:0000313" key="3">
    <source>
        <dbReference type="EnsemblFungi" id="PTTG_29267-t43_1-p1"/>
    </source>
</evidence>
<reference evidence="3 4" key="3">
    <citation type="journal article" date="2017" name="G3 (Bethesda)">
        <title>Comparative analysis highlights variable genome content of wheat rusts and divergence of the mating loci.</title>
        <authorList>
            <person name="Cuomo C.A."/>
            <person name="Bakkeren G."/>
            <person name="Khalil H.B."/>
            <person name="Panwar V."/>
            <person name="Joly D."/>
            <person name="Linning R."/>
            <person name="Sakthikumar S."/>
            <person name="Song X."/>
            <person name="Adiconis X."/>
            <person name="Fan L."/>
            <person name="Goldberg J.M."/>
            <person name="Levin J.Z."/>
            <person name="Young S."/>
            <person name="Zeng Q."/>
            <person name="Anikster Y."/>
            <person name="Bruce M."/>
            <person name="Wang M."/>
            <person name="Yin C."/>
            <person name="McCallum B."/>
            <person name="Szabo L.J."/>
            <person name="Hulbert S."/>
            <person name="Chen X."/>
            <person name="Fellers J.P."/>
        </authorList>
    </citation>
    <scope>NUCLEOTIDE SEQUENCE</scope>
    <source>
        <strain evidence="4">Isolate 1-1 / race 1 (BBBD)</strain>
        <strain evidence="3">isolate 1-1 / race 1 (BBBD)</strain>
    </source>
</reference>
<feature type="compositionally biased region" description="Polar residues" evidence="1">
    <location>
        <begin position="42"/>
        <end position="76"/>
    </location>
</feature>
<dbReference type="OrthoDB" id="10265467at2759"/>
<feature type="compositionally biased region" description="Basic and acidic residues" evidence="1">
    <location>
        <begin position="20"/>
        <end position="31"/>
    </location>
</feature>
<evidence type="ECO:0008006" key="5">
    <source>
        <dbReference type="Google" id="ProtNLM"/>
    </source>
</evidence>
<feature type="compositionally biased region" description="Basic and acidic residues" evidence="1">
    <location>
        <begin position="80"/>
        <end position="93"/>
    </location>
</feature>
<name>A0A180G591_PUCT1</name>
<dbReference type="VEuPathDB" id="FungiDB:PTTG_29267"/>
<evidence type="ECO:0000313" key="4">
    <source>
        <dbReference type="Proteomes" id="UP000005240"/>
    </source>
</evidence>
<dbReference type="EMBL" id="ADAS02000271">
    <property type="protein sequence ID" value="OAV87831.1"/>
    <property type="molecule type" value="Genomic_DNA"/>
</dbReference>
<accession>A0A180G591</accession>
<organism evidence="2">
    <name type="scientific">Puccinia triticina (isolate 1-1 / race 1 (BBBD))</name>
    <name type="common">Brown leaf rust fungus</name>
    <dbReference type="NCBI Taxonomy" id="630390"/>
    <lineage>
        <taxon>Eukaryota</taxon>
        <taxon>Fungi</taxon>
        <taxon>Dikarya</taxon>
        <taxon>Basidiomycota</taxon>
        <taxon>Pucciniomycotina</taxon>
        <taxon>Pucciniomycetes</taxon>
        <taxon>Pucciniales</taxon>
        <taxon>Pucciniaceae</taxon>
        <taxon>Puccinia</taxon>
    </lineage>
</organism>
<dbReference type="STRING" id="630390.A0A180G591"/>
<gene>
    <name evidence="2" type="ORF">PTTG_29267</name>
</gene>
<dbReference type="Proteomes" id="UP000005240">
    <property type="component" value="Unassembled WGS sequence"/>
</dbReference>
<sequence>MTMMIHTYPICAKPIPSADINRHLDSDHFESSSHLTGPKPPNNSARQATTTTGVQSTLNFHRTGPSDAQNKTSRSGSIKRPHDAKTSDLDRSPHPFFVPPSRCAGFNNTLRSQEKSPRRSRPFA</sequence>
<reference evidence="2" key="1">
    <citation type="submission" date="2009-11" db="EMBL/GenBank/DDBJ databases">
        <authorList>
            <consortium name="The Broad Institute Genome Sequencing Platform"/>
            <person name="Ward D."/>
            <person name="Feldgarden M."/>
            <person name="Earl A."/>
            <person name="Young S.K."/>
            <person name="Zeng Q."/>
            <person name="Koehrsen M."/>
            <person name="Alvarado L."/>
            <person name="Berlin A."/>
            <person name="Bochicchio J."/>
            <person name="Borenstein D."/>
            <person name="Chapman S.B."/>
            <person name="Chen Z."/>
            <person name="Engels R."/>
            <person name="Freedman E."/>
            <person name="Gellesch M."/>
            <person name="Goldberg J."/>
            <person name="Griggs A."/>
            <person name="Gujja S."/>
            <person name="Heilman E."/>
            <person name="Heiman D."/>
            <person name="Hepburn T."/>
            <person name="Howarth C."/>
            <person name="Jen D."/>
            <person name="Larson L."/>
            <person name="Lewis B."/>
            <person name="Mehta T."/>
            <person name="Park D."/>
            <person name="Pearson M."/>
            <person name="Roberts A."/>
            <person name="Saif S."/>
            <person name="Shea T."/>
            <person name="Shenoy N."/>
            <person name="Sisk P."/>
            <person name="Stolte C."/>
            <person name="Sykes S."/>
            <person name="Thomson T."/>
            <person name="Walk T."/>
            <person name="White J."/>
            <person name="Yandava C."/>
            <person name="Izard J."/>
            <person name="Baranova O.V."/>
            <person name="Blanton J.M."/>
            <person name="Tanner A.C."/>
            <person name="Dewhirst F.E."/>
            <person name="Haas B."/>
            <person name="Nusbaum C."/>
            <person name="Birren B."/>
        </authorList>
    </citation>
    <scope>NUCLEOTIDE SEQUENCE [LARGE SCALE GENOMIC DNA]</scope>
    <source>
        <strain evidence="2">1-1 BBBD Race 1</strain>
    </source>
</reference>
<evidence type="ECO:0000313" key="2">
    <source>
        <dbReference type="EMBL" id="OAV87831.1"/>
    </source>
</evidence>
<dbReference type="AlphaFoldDB" id="A0A180G591"/>
<proteinExistence type="predicted"/>
<feature type="region of interest" description="Disordered" evidence="1">
    <location>
        <begin position="15"/>
        <end position="124"/>
    </location>
</feature>
<evidence type="ECO:0000256" key="1">
    <source>
        <dbReference type="SAM" id="MobiDB-lite"/>
    </source>
</evidence>
<protein>
    <recommendedName>
        <fullName evidence="5">UBZ4-type domain-containing protein</fullName>
    </recommendedName>
</protein>
<reference evidence="3" key="4">
    <citation type="submission" date="2025-05" db="UniProtKB">
        <authorList>
            <consortium name="EnsemblFungi"/>
        </authorList>
    </citation>
    <scope>IDENTIFICATION</scope>
    <source>
        <strain evidence="3">isolate 1-1 / race 1 (BBBD)</strain>
    </source>
</reference>
<dbReference type="EnsemblFungi" id="PTTG_29267-t43_1">
    <property type="protein sequence ID" value="PTTG_29267-t43_1-p1"/>
    <property type="gene ID" value="PTTG_29267"/>
</dbReference>
<keyword evidence="4" id="KW-1185">Reference proteome</keyword>